<dbReference type="OMA" id="AGPQPVW"/>
<dbReference type="Proteomes" id="UP000694385">
    <property type="component" value="Unassembled WGS sequence"/>
</dbReference>
<reference evidence="2" key="1">
    <citation type="submission" date="2025-08" db="UniProtKB">
        <authorList>
            <consortium name="Ensembl"/>
        </authorList>
    </citation>
    <scope>IDENTIFICATION</scope>
</reference>
<keyword evidence="3" id="KW-1185">Reference proteome</keyword>
<feature type="region of interest" description="Disordered" evidence="1">
    <location>
        <begin position="1"/>
        <end position="85"/>
    </location>
</feature>
<gene>
    <name evidence="2" type="primary">Sap25</name>
</gene>
<dbReference type="PANTHER" id="PTHR39231:SF1">
    <property type="entry name" value="HISTONE DEACETYLASE COMPLEX SUBUNIT SAP25"/>
    <property type="match status" value="1"/>
</dbReference>
<evidence type="ECO:0000256" key="1">
    <source>
        <dbReference type="SAM" id="MobiDB-lite"/>
    </source>
</evidence>
<feature type="region of interest" description="Disordered" evidence="1">
    <location>
        <begin position="189"/>
        <end position="229"/>
    </location>
</feature>
<evidence type="ECO:0000313" key="2">
    <source>
        <dbReference type="Ensembl" id="ENSJJAP00000022726.1"/>
    </source>
</evidence>
<evidence type="ECO:0008006" key="4">
    <source>
        <dbReference type="Google" id="ProtNLM"/>
    </source>
</evidence>
<dbReference type="InterPro" id="IPR029163">
    <property type="entry name" value="SAP25"/>
</dbReference>
<sequence>GGCGQPSPSCSPPPRALSPRGSWRRQQLQPPPPTPEQTPESPAPLSAQEEVPSAMTQLPPWDPSYQAPPRRTESGRGSGASFSGRTLCHPSWPMYDAWGRRASSRGEQASQDAGFPVVGAEDVFLLDPLLPCGQRIPMYLSKPPQQAMGSLKLQIPPPIMSTCVRPSPSPGCSSTWLSESEIIALRGLLQMSQGEPRPSSPTSTSCRDPDSDHLAPSDGQSCSESADPS</sequence>
<feature type="compositionally biased region" description="Polar residues" evidence="1">
    <location>
        <begin position="218"/>
        <end position="229"/>
    </location>
</feature>
<dbReference type="GO" id="GO:0005634">
    <property type="term" value="C:nucleus"/>
    <property type="evidence" value="ECO:0007669"/>
    <property type="project" value="InterPro"/>
</dbReference>
<protein>
    <recommendedName>
        <fullName evidence="4">Histone deacetylase complex subunit SAP25</fullName>
    </recommendedName>
</protein>
<dbReference type="GO" id="GO:0005737">
    <property type="term" value="C:cytoplasm"/>
    <property type="evidence" value="ECO:0007669"/>
    <property type="project" value="InterPro"/>
</dbReference>
<name>A0A8C5P536_JACJA</name>
<dbReference type="Gene3D" id="6.10.140.710">
    <property type="match status" value="1"/>
</dbReference>
<reference evidence="2" key="2">
    <citation type="submission" date="2025-09" db="UniProtKB">
        <authorList>
            <consortium name="Ensembl"/>
        </authorList>
    </citation>
    <scope>IDENTIFICATION</scope>
</reference>
<evidence type="ECO:0000313" key="3">
    <source>
        <dbReference type="Proteomes" id="UP000694385"/>
    </source>
</evidence>
<dbReference type="PANTHER" id="PTHR39231">
    <property type="entry name" value="HISTONE DEACETYLASE COMPLEX SUBUNIT SAP25"/>
    <property type="match status" value="1"/>
</dbReference>
<dbReference type="GO" id="GO:0006355">
    <property type="term" value="P:regulation of DNA-templated transcription"/>
    <property type="evidence" value="ECO:0007669"/>
    <property type="project" value="InterPro"/>
</dbReference>
<dbReference type="AlphaFoldDB" id="A0A8C5P536"/>
<feature type="compositionally biased region" description="Low complexity" evidence="1">
    <location>
        <begin position="196"/>
        <end position="206"/>
    </location>
</feature>
<organism evidence="2 3">
    <name type="scientific">Jaculus jaculus</name>
    <name type="common">Lesser Egyptian jerboa</name>
    <dbReference type="NCBI Taxonomy" id="51337"/>
    <lineage>
        <taxon>Eukaryota</taxon>
        <taxon>Metazoa</taxon>
        <taxon>Chordata</taxon>
        <taxon>Craniata</taxon>
        <taxon>Vertebrata</taxon>
        <taxon>Euteleostomi</taxon>
        <taxon>Mammalia</taxon>
        <taxon>Eutheria</taxon>
        <taxon>Euarchontoglires</taxon>
        <taxon>Glires</taxon>
        <taxon>Rodentia</taxon>
        <taxon>Myomorpha</taxon>
        <taxon>Dipodoidea</taxon>
        <taxon>Dipodidae</taxon>
        <taxon>Dipodinae</taxon>
        <taxon>Jaculus</taxon>
    </lineage>
</organism>
<dbReference type="Ensembl" id="ENSJJAT00000029296.1">
    <property type="protein sequence ID" value="ENSJJAP00000022726.1"/>
    <property type="gene ID" value="ENSJJAG00000022701.1"/>
</dbReference>
<dbReference type="Pfam" id="PF15476">
    <property type="entry name" value="SAP25"/>
    <property type="match status" value="1"/>
</dbReference>
<dbReference type="GeneTree" id="ENSGT00390000007899"/>
<proteinExistence type="predicted"/>
<accession>A0A8C5P536</accession>